<evidence type="ECO:0000256" key="1">
    <source>
        <dbReference type="ARBA" id="ARBA00004613"/>
    </source>
</evidence>
<dbReference type="PANTHER" id="PTHR38340">
    <property type="entry name" value="S-LAYER PROTEIN"/>
    <property type="match status" value="1"/>
</dbReference>
<comment type="subcellular location">
    <subcellularLocation>
        <location evidence="1">Secreted</location>
    </subcellularLocation>
</comment>
<dbReference type="InterPro" id="IPR050557">
    <property type="entry name" value="RTX_toxin/Mannuronan_C5-epim"/>
</dbReference>
<feature type="non-terminal residue" evidence="5">
    <location>
        <position position="293"/>
    </location>
</feature>
<evidence type="ECO:0000313" key="5">
    <source>
        <dbReference type="EMBL" id="MCZ6162573.1"/>
    </source>
</evidence>
<evidence type="ECO:0000256" key="2">
    <source>
        <dbReference type="ARBA" id="ARBA00022525"/>
    </source>
</evidence>
<organism evidence="5 6">
    <name type="scientific">Campylobacter ureolyticus</name>
    <dbReference type="NCBI Taxonomy" id="827"/>
    <lineage>
        <taxon>Bacteria</taxon>
        <taxon>Pseudomonadati</taxon>
        <taxon>Campylobacterota</taxon>
        <taxon>Epsilonproteobacteria</taxon>
        <taxon>Campylobacterales</taxon>
        <taxon>Campylobacteraceae</taxon>
        <taxon>Campylobacter</taxon>
    </lineage>
</organism>
<gene>
    <name evidence="5" type="ORF">O6B92_09595</name>
</gene>
<dbReference type="Proteomes" id="UP001075461">
    <property type="component" value="Unassembled WGS sequence"/>
</dbReference>
<dbReference type="Pfam" id="PF06594">
    <property type="entry name" value="HCBP_related"/>
    <property type="match status" value="1"/>
</dbReference>
<evidence type="ECO:0000256" key="3">
    <source>
        <dbReference type="SAM" id="MobiDB-lite"/>
    </source>
</evidence>
<dbReference type="RefSeq" id="WP_269480782.1">
    <property type="nucleotide sequence ID" value="NZ_JAPXGP010000023.1"/>
</dbReference>
<dbReference type="InterPro" id="IPR018511">
    <property type="entry name" value="Hemolysin-typ_Ca-bd_CS"/>
</dbReference>
<keyword evidence="2" id="KW-0964">Secreted</keyword>
<dbReference type="Gene3D" id="2.150.10.10">
    <property type="entry name" value="Serralysin-like metalloprotease, C-terminal"/>
    <property type="match status" value="3"/>
</dbReference>
<comment type="caution">
    <text evidence="5">The sequence shown here is derived from an EMBL/GenBank/DDBJ whole genome shotgun (WGS) entry which is preliminary data.</text>
</comment>
<dbReference type="PROSITE" id="PS00330">
    <property type="entry name" value="HEMOLYSIN_CALCIUM"/>
    <property type="match status" value="3"/>
</dbReference>
<proteinExistence type="predicted"/>
<feature type="domain" description="Haemolysin-type calcium binding-related" evidence="4">
    <location>
        <begin position="155"/>
        <end position="196"/>
    </location>
</feature>
<dbReference type="InterPro" id="IPR011049">
    <property type="entry name" value="Serralysin-like_metalloprot_C"/>
</dbReference>
<dbReference type="InterPro" id="IPR001343">
    <property type="entry name" value="Hemolysn_Ca-bd"/>
</dbReference>
<protein>
    <submittedName>
        <fullName evidence="5">Calcium-binding protein</fullName>
    </submittedName>
</protein>
<reference evidence="5" key="1">
    <citation type="submission" date="2022-12" db="EMBL/GenBank/DDBJ databases">
        <title>Species Delineation and Comparative Genomics within the Campylobacter ureolyticus Complex.</title>
        <authorList>
            <person name="Maki J."/>
            <person name="Howard M."/>
            <person name="Connelly S."/>
            <person name="Hardy D.J."/>
            <person name="Cameron A."/>
        </authorList>
    </citation>
    <scope>NUCLEOTIDE SEQUENCE</scope>
    <source>
        <strain evidence="5">URMC_786</strain>
    </source>
</reference>
<dbReference type="SUPFAM" id="SSF51120">
    <property type="entry name" value="beta-Roll"/>
    <property type="match status" value="2"/>
</dbReference>
<dbReference type="GO" id="GO:0005576">
    <property type="term" value="C:extracellular region"/>
    <property type="evidence" value="ECO:0007669"/>
    <property type="project" value="UniProtKB-SubCell"/>
</dbReference>
<feature type="region of interest" description="Disordered" evidence="3">
    <location>
        <begin position="261"/>
        <end position="293"/>
    </location>
</feature>
<dbReference type="InterPro" id="IPR010566">
    <property type="entry name" value="Haemolys_ca-bd"/>
</dbReference>
<dbReference type="PRINTS" id="PR00313">
    <property type="entry name" value="CABNDNGRPT"/>
</dbReference>
<dbReference type="AlphaFoldDB" id="A0A9Q4KMW8"/>
<dbReference type="Pfam" id="PF00353">
    <property type="entry name" value="HemolysinCabind"/>
    <property type="match status" value="4"/>
</dbReference>
<dbReference type="GO" id="GO:0005509">
    <property type="term" value="F:calcium ion binding"/>
    <property type="evidence" value="ECO:0007669"/>
    <property type="project" value="InterPro"/>
</dbReference>
<accession>A0A9Q4KMW8</accession>
<evidence type="ECO:0000259" key="4">
    <source>
        <dbReference type="Pfam" id="PF06594"/>
    </source>
</evidence>
<dbReference type="PANTHER" id="PTHR38340:SF1">
    <property type="entry name" value="S-LAYER PROTEIN"/>
    <property type="match status" value="1"/>
</dbReference>
<sequence>MSGSNLLIGIAEENKKFEDLNTVVTIKNWTTKHNRIENFAFSDKTLSQNDIINANDGNDTINGEFGDDIIYAGEGDDILNGDLGNDILVGGSGNDKLQGGDGDDTYIFNLGDGKDIITERELSEPYLIRQDSFDTVKFTKGVNKDDILLSRNGDDLIIKNKTNGDEITVKNHFFLSNRYYKINSIEFDDGTIWDEKYIDHNAVYYGSDANDELSGYMGNDDIIKAGSGNDTIYGFDGDDEIYGEDGNDYLSGGNGIEKNTGNDKLYGGAGNDQLRGEDGNDYLNGGSGDDRYY</sequence>
<name>A0A9Q4KMW8_9BACT</name>
<dbReference type="EMBL" id="JAPXGP010000023">
    <property type="protein sequence ID" value="MCZ6162573.1"/>
    <property type="molecule type" value="Genomic_DNA"/>
</dbReference>
<evidence type="ECO:0000313" key="6">
    <source>
        <dbReference type="Proteomes" id="UP001075461"/>
    </source>
</evidence>